<dbReference type="Pfam" id="PF12833">
    <property type="entry name" value="HTH_18"/>
    <property type="match status" value="1"/>
</dbReference>
<dbReference type="RefSeq" id="WP_371838250.1">
    <property type="nucleotide sequence ID" value="NZ_JBGMEK010000010.1"/>
</dbReference>
<accession>A0ABV4NY55</accession>
<keyword evidence="3" id="KW-0804">Transcription</keyword>
<reference evidence="6 7" key="1">
    <citation type="submission" date="2024-08" db="EMBL/GenBank/DDBJ databases">
        <authorList>
            <person name="Ishaq N."/>
        </authorList>
    </citation>
    <scope>NUCLEOTIDE SEQUENCE [LARGE SCALE GENOMIC DNA]</scope>
    <source>
        <strain evidence="6 7">DSM 18651</strain>
    </source>
</reference>
<comment type="caution">
    <text evidence="6">The sequence shown here is derived from an EMBL/GenBank/DDBJ whole genome shotgun (WGS) entry which is preliminary data.</text>
</comment>
<evidence type="ECO:0000256" key="2">
    <source>
        <dbReference type="ARBA" id="ARBA00023125"/>
    </source>
</evidence>
<feature type="transmembrane region" description="Helical" evidence="4">
    <location>
        <begin position="150"/>
        <end position="169"/>
    </location>
</feature>
<dbReference type="PANTHER" id="PTHR43280">
    <property type="entry name" value="ARAC-FAMILY TRANSCRIPTIONAL REGULATOR"/>
    <property type="match status" value="1"/>
</dbReference>
<keyword evidence="4" id="KW-0812">Transmembrane</keyword>
<keyword evidence="1" id="KW-0805">Transcription regulation</keyword>
<feature type="transmembrane region" description="Helical" evidence="4">
    <location>
        <begin position="74"/>
        <end position="92"/>
    </location>
</feature>
<dbReference type="SMART" id="SM00342">
    <property type="entry name" value="HTH_ARAC"/>
    <property type="match status" value="1"/>
</dbReference>
<sequence>MDALLFNFHDIVLLMTSYQCALFALLLLVIRRDGKISNKLLALFLFSQAAIPVDILISFGAGFRQWSIETSPNLFYVFGFAFWLEGPLLLWYTRSLIYKKFRVGRQDLWFLAPFIAYAVYEYFAYFRFDNEVKTALLLREYERSLPLPDLLLGLLRELIRVLFGTLCLLEVRRCRRRIRDTFSSIEKIDFTWLLVLLWGFLLVRIWAVLINIALTANLYLQAPVNFSAMGLASNYAVFILVSAMIFFSLGYSSMFEGFERGENKAKGEPESAEDGCKSTPPVDMGLVARIEDIMQREKPFLVQALTLEQLSSQLQIPRRSLSQTINRHYQCNFFEFINRYRIDEAKRLLRDPDSAGLTVLEIMLESGFNTKATFNSFFRKVAGMTPTEYRKLSEDDLPAGLPSAVEAG</sequence>
<feature type="transmembrane region" description="Helical" evidence="4">
    <location>
        <begin position="108"/>
        <end position="128"/>
    </location>
</feature>
<gene>
    <name evidence="6" type="ORF">ACCI49_07065</name>
</gene>
<dbReference type="InterPro" id="IPR009057">
    <property type="entry name" value="Homeodomain-like_sf"/>
</dbReference>
<evidence type="ECO:0000256" key="4">
    <source>
        <dbReference type="SAM" id="Phobius"/>
    </source>
</evidence>
<evidence type="ECO:0000313" key="7">
    <source>
        <dbReference type="Proteomes" id="UP001569428"/>
    </source>
</evidence>
<organism evidence="6 7">
    <name type="scientific">Microbulbifer epialgicus</name>
    <dbReference type="NCBI Taxonomy" id="393907"/>
    <lineage>
        <taxon>Bacteria</taxon>
        <taxon>Pseudomonadati</taxon>
        <taxon>Pseudomonadota</taxon>
        <taxon>Gammaproteobacteria</taxon>
        <taxon>Cellvibrionales</taxon>
        <taxon>Microbulbiferaceae</taxon>
        <taxon>Microbulbifer</taxon>
    </lineage>
</organism>
<keyword evidence="2" id="KW-0238">DNA-binding</keyword>
<keyword evidence="4" id="KW-0472">Membrane</keyword>
<name>A0ABV4NY55_9GAMM</name>
<feature type="domain" description="HTH araC/xylS-type" evidence="5">
    <location>
        <begin position="284"/>
        <end position="392"/>
    </location>
</feature>
<dbReference type="SUPFAM" id="SSF46689">
    <property type="entry name" value="Homeodomain-like"/>
    <property type="match status" value="1"/>
</dbReference>
<dbReference type="EMBL" id="JBGMEK010000010">
    <property type="protein sequence ID" value="MFA0810677.1"/>
    <property type="molecule type" value="Genomic_DNA"/>
</dbReference>
<feature type="transmembrane region" description="Helical" evidence="4">
    <location>
        <begin position="226"/>
        <end position="251"/>
    </location>
</feature>
<feature type="transmembrane region" description="Helical" evidence="4">
    <location>
        <begin position="190"/>
        <end position="214"/>
    </location>
</feature>
<feature type="transmembrane region" description="Helical" evidence="4">
    <location>
        <begin position="40"/>
        <end position="62"/>
    </location>
</feature>
<proteinExistence type="predicted"/>
<protein>
    <submittedName>
        <fullName evidence="6">Helix-turn-helix domain-containing protein</fullName>
    </submittedName>
</protein>
<dbReference type="InterPro" id="IPR018060">
    <property type="entry name" value="HTH_AraC"/>
</dbReference>
<evidence type="ECO:0000313" key="6">
    <source>
        <dbReference type="EMBL" id="MFA0810677.1"/>
    </source>
</evidence>
<dbReference type="PROSITE" id="PS01124">
    <property type="entry name" value="HTH_ARAC_FAMILY_2"/>
    <property type="match status" value="1"/>
</dbReference>
<keyword evidence="4" id="KW-1133">Transmembrane helix</keyword>
<dbReference type="Proteomes" id="UP001569428">
    <property type="component" value="Unassembled WGS sequence"/>
</dbReference>
<evidence type="ECO:0000259" key="5">
    <source>
        <dbReference type="PROSITE" id="PS01124"/>
    </source>
</evidence>
<dbReference type="PANTHER" id="PTHR43280:SF29">
    <property type="entry name" value="ARAC-FAMILY TRANSCRIPTIONAL REGULATOR"/>
    <property type="match status" value="1"/>
</dbReference>
<feature type="transmembrane region" description="Helical" evidence="4">
    <location>
        <begin position="6"/>
        <end position="28"/>
    </location>
</feature>
<evidence type="ECO:0000256" key="3">
    <source>
        <dbReference type="ARBA" id="ARBA00023163"/>
    </source>
</evidence>
<keyword evidence="7" id="KW-1185">Reference proteome</keyword>
<evidence type="ECO:0000256" key="1">
    <source>
        <dbReference type="ARBA" id="ARBA00023015"/>
    </source>
</evidence>
<dbReference type="Gene3D" id="1.10.10.60">
    <property type="entry name" value="Homeodomain-like"/>
    <property type="match status" value="2"/>
</dbReference>